<feature type="region of interest" description="Disordered" evidence="1">
    <location>
        <begin position="1"/>
        <end position="72"/>
    </location>
</feature>
<gene>
    <name evidence="2" type="ORF">NDU88_003560</name>
</gene>
<dbReference type="Proteomes" id="UP001066276">
    <property type="component" value="Chromosome 2_2"/>
</dbReference>
<feature type="region of interest" description="Disordered" evidence="1">
    <location>
        <begin position="292"/>
        <end position="319"/>
    </location>
</feature>
<dbReference type="AlphaFoldDB" id="A0AAV7V0E0"/>
<sequence length="558" mass="59881">MRQPAKTRVAGSATFGLSAPRSGGGTSRSSSFGNAGSCESAFEGKQPTPGSSAALGQTHRVKNGAKPIGEKEEGVTIPRMFKIPHNSAPTGGGITIKASDFGSTRDVAALTVEVDSTGPGRLASLDSGGLPQVKVDVGGSRSLDAHNTVSYTAGGFSQASAPCTGGNGLAAASEGEDDQPLRAPGYQGNVRLAQESVTGAGYCEQAAAAYLLPSTDPPTLACTLEAIRDFRQGREDLLVQGEVGENFISLSDQSRDSDEASTSPSIDSETCDSSTAPLTPISVLRGTAIKCRPRQSEVSRSDKAGESSEKRKKKKKTCRTRAMSWDYTGTQQLLHSLDDLLVAPARSETDALNAETVSLSPSLHLIYQTIMAQHKQTQRDSKKARVATKQLQVAVSKVAKTCSEIEIGERIAAIECRADVLESDLGAVTKQAAMHETQLSDIQWKVEDFENRQHRNNLRLIGIQEGEVVITPQLVLLGIDGVVYLEYSQRFLFLAMSVARCCITSDWLESTPPTFNHWLARMCSMFYLEMGSYARKGRTRRQIGEAIWAPFAQWLGNN</sequence>
<dbReference type="EMBL" id="JANPWB010000004">
    <property type="protein sequence ID" value="KAJ1194271.1"/>
    <property type="molecule type" value="Genomic_DNA"/>
</dbReference>
<evidence type="ECO:0000313" key="3">
    <source>
        <dbReference type="Proteomes" id="UP001066276"/>
    </source>
</evidence>
<feature type="compositionally biased region" description="Polar residues" evidence="1">
    <location>
        <begin position="260"/>
        <end position="277"/>
    </location>
</feature>
<accession>A0AAV7V0E0</accession>
<protein>
    <submittedName>
        <fullName evidence="2">Uncharacterized protein</fullName>
    </submittedName>
</protein>
<keyword evidence="3" id="KW-1185">Reference proteome</keyword>
<feature type="compositionally biased region" description="Basic residues" evidence="1">
    <location>
        <begin position="310"/>
        <end position="319"/>
    </location>
</feature>
<organism evidence="2 3">
    <name type="scientific">Pleurodeles waltl</name>
    <name type="common">Iberian ribbed newt</name>
    <dbReference type="NCBI Taxonomy" id="8319"/>
    <lineage>
        <taxon>Eukaryota</taxon>
        <taxon>Metazoa</taxon>
        <taxon>Chordata</taxon>
        <taxon>Craniata</taxon>
        <taxon>Vertebrata</taxon>
        <taxon>Euteleostomi</taxon>
        <taxon>Amphibia</taxon>
        <taxon>Batrachia</taxon>
        <taxon>Caudata</taxon>
        <taxon>Salamandroidea</taxon>
        <taxon>Salamandridae</taxon>
        <taxon>Pleurodelinae</taxon>
        <taxon>Pleurodeles</taxon>
    </lineage>
</organism>
<name>A0AAV7V0E0_PLEWA</name>
<feature type="compositionally biased region" description="Basic and acidic residues" evidence="1">
    <location>
        <begin position="294"/>
        <end position="309"/>
    </location>
</feature>
<comment type="caution">
    <text evidence="2">The sequence shown here is derived from an EMBL/GenBank/DDBJ whole genome shotgun (WGS) entry which is preliminary data.</text>
</comment>
<evidence type="ECO:0000256" key="1">
    <source>
        <dbReference type="SAM" id="MobiDB-lite"/>
    </source>
</evidence>
<evidence type="ECO:0000313" key="2">
    <source>
        <dbReference type="EMBL" id="KAJ1194271.1"/>
    </source>
</evidence>
<feature type="region of interest" description="Disordered" evidence="1">
    <location>
        <begin position="249"/>
        <end position="278"/>
    </location>
</feature>
<reference evidence="2" key="1">
    <citation type="journal article" date="2022" name="bioRxiv">
        <title>Sequencing and chromosome-scale assembly of the giantPleurodeles waltlgenome.</title>
        <authorList>
            <person name="Brown T."/>
            <person name="Elewa A."/>
            <person name="Iarovenko S."/>
            <person name="Subramanian E."/>
            <person name="Araus A.J."/>
            <person name="Petzold A."/>
            <person name="Susuki M."/>
            <person name="Suzuki K.-i.T."/>
            <person name="Hayashi T."/>
            <person name="Toyoda A."/>
            <person name="Oliveira C."/>
            <person name="Osipova E."/>
            <person name="Leigh N.D."/>
            <person name="Simon A."/>
            <person name="Yun M.H."/>
        </authorList>
    </citation>
    <scope>NUCLEOTIDE SEQUENCE</scope>
    <source>
        <strain evidence="2">20211129_DDA</strain>
        <tissue evidence="2">Liver</tissue>
    </source>
</reference>
<proteinExistence type="predicted"/>